<keyword evidence="3" id="KW-1185">Reference proteome</keyword>
<sequence>MRLETVQNRSELDINAQEYVISGYEIEKEDLKSIHLVKNEFNSRVFVALLFFLIIGGFIYWAIKNDQKDELIIKLEN</sequence>
<keyword evidence="1" id="KW-0472">Membrane</keyword>
<comment type="caution">
    <text evidence="2">The sequence shown here is derived from an EMBL/GenBank/DDBJ whole genome shotgun (WGS) entry which is preliminary data.</text>
</comment>
<protein>
    <submittedName>
        <fullName evidence="2">Uncharacterized protein</fullName>
    </submittedName>
</protein>
<evidence type="ECO:0000313" key="3">
    <source>
        <dbReference type="Proteomes" id="UP000077066"/>
    </source>
</evidence>
<dbReference type="RefSeq" id="WP_066973417.1">
    <property type="nucleotide sequence ID" value="NZ_LWMT01000262.1"/>
</dbReference>
<reference evidence="2 3" key="1">
    <citation type="submission" date="2016-04" db="EMBL/GenBank/DDBJ databases">
        <title>Genome sequence of Methanobrevibacter filiformis DSM 11501.</title>
        <authorList>
            <person name="Poehlein A."/>
            <person name="Seedorf H."/>
            <person name="Daniel R."/>
        </authorList>
    </citation>
    <scope>NUCLEOTIDE SEQUENCE [LARGE SCALE GENOMIC DNA]</scope>
    <source>
        <strain evidence="2 3">DSM 11501</strain>
    </source>
</reference>
<organism evidence="2 3">
    <name type="scientific">Methanobrevibacter filiformis</name>
    <dbReference type="NCBI Taxonomy" id="55758"/>
    <lineage>
        <taxon>Archaea</taxon>
        <taxon>Methanobacteriati</taxon>
        <taxon>Methanobacteriota</taxon>
        <taxon>Methanomada group</taxon>
        <taxon>Methanobacteria</taxon>
        <taxon>Methanobacteriales</taxon>
        <taxon>Methanobacteriaceae</taxon>
        <taxon>Methanobrevibacter</taxon>
    </lineage>
</organism>
<feature type="transmembrane region" description="Helical" evidence="1">
    <location>
        <begin position="45"/>
        <end position="63"/>
    </location>
</feature>
<accession>A0A162FJJ3</accession>
<name>A0A162FJJ3_9EURY</name>
<evidence type="ECO:0000256" key="1">
    <source>
        <dbReference type="SAM" id="Phobius"/>
    </source>
</evidence>
<gene>
    <name evidence="2" type="ORF">MBFIL_15930</name>
</gene>
<dbReference type="Proteomes" id="UP000077066">
    <property type="component" value="Unassembled WGS sequence"/>
</dbReference>
<evidence type="ECO:0000313" key="2">
    <source>
        <dbReference type="EMBL" id="KZX10940.1"/>
    </source>
</evidence>
<dbReference type="EMBL" id="LWMT01000262">
    <property type="protein sequence ID" value="KZX10940.1"/>
    <property type="molecule type" value="Genomic_DNA"/>
</dbReference>
<dbReference type="AlphaFoldDB" id="A0A162FJJ3"/>
<keyword evidence="1" id="KW-0812">Transmembrane</keyword>
<keyword evidence="1" id="KW-1133">Transmembrane helix</keyword>
<dbReference type="PATRIC" id="fig|55758.3.peg.1800"/>
<proteinExistence type="predicted"/>